<evidence type="ECO:0000256" key="8">
    <source>
        <dbReference type="SAM" id="MobiDB-lite"/>
    </source>
</evidence>
<dbReference type="EMBL" id="ASPP01020001">
    <property type="protein sequence ID" value="ETO14511.1"/>
    <property type="molecule type" value="Genomic_DNA"/>
</dbReference>
<keyword evidence="6 9" id="KW-1133">Transmembrane helix</keyword>
<evidence type="ECO:0000313" key="10">
    <source>
        <dbReference type="EMBL" id="ETO14511.1"/>
    </source>
</evidence>
<proteinExistence type="inferred from homology"/>
<evidence type="ECO:0000313" key="11">
    <source>
        <dbReference type="Proteomes" id="UP000023152"/>
    </source>
</evidence>
<dbReference type="PANTHER" id="PTHR19315">
    <property type="entry name" value="ER MEMBRANE PROTEIN COMPLEX SUBUNIT 4"/>
    <property type="match status" value="1"/>
</dbReference>
<dbReference type="OrthoDB" id="369569at2759"/>
<dbReference type="InterPro" id="IPR009445">
    <property type="entry name" value="TMEM85/Emc4"/>
</dbReference>
<gene>
    <name evidence="10" type="ORF">RFI_22871</name>
</gene>
<evidence type="ECO:0000256" key="5">
    <source>
        <dbReference type="ARBA" id="ARBA00022824"/>
    </source>
</evidence>
<dbReference type="Pfam" id="PF06417">
    <property type="entry name" value="EMC4"/>
    <property type="match status" value="1"/>
</dbReference>
<evidence type="ECO:0000256" key="2">
    <source>
        <dbReference type="ARBA" id="ARBA00007715"/>
    </source>
</evidence>
<name>X6MLJ1_RETFI</name>
<protein>
    <recommendedName>
        <fullName evidence="3">ER membrane protein complex subunit 4</fullName>
    </recommendedName>
</protein>
<keyword evidence="5" id="KW-0256">Endoplasmic reticulum</keyword>
<dbReference type="Proteomes" id="UP000023152">
    <property type="component" value="Unassembled WGS sequence"/>
</dbReference>
<dbReference type="AlphaFoldDB" id="X6MLJ1"/>
<comment type="caution">
    <text evidence="10">The sequence shown here is derived from an EMBL/GenBank/DDBJ whole genome shotgun (WGS) entry which is preliminary data.</text>
</comment>
<comment type="similarity">
    <text evidence="2">Belongs to the EMC4 family.</text>
</comment>
<evidence type="ECO:0000256" key="4">
    <source>
        <dbReference type="ARBA" id="ARBA00022692"/>
    </source>
</evidence>
<evidence type="ECO:0000256" key="6">
    <source>
        <dbReference type="ARBA" id="ARBA00022989"/>
    </source>
</evidence>
<feature type="transmembrane region" description="Helical" evidence="9">
    <location>
        <begin position="178"/>
        <end position="200"/>
    </location>
</feature>
<accession>X6MLJ1</accession>
<evidence type="ECO:0000256" key="9">
    <source>
        <dbReference type="SAM" id="Phobius"/>
    </source>
</evidence>
<sequence length="279" mass="31978">MWFARINTTVISKITSRYRISKHKAFSRQKKKRVFVFKNFFLLEKKDDNTKFVTVVSNTNSLFRHKMSSRRRFRFHENGTKFSHYEKYLQLHDPTTHFSSLEMIQASYANTENKGDDENFPPGYVRGKFSEDSSAQTDNSSNATNGGGNSEANRNNILLRQAWDTAKSPFRQIFMTALMMYMSGNVISIFSLMMIMMAMWNPISALINVNNAFARYENADNPSQLYLPKLVFMLLNLISIGIGVWKFDSLGLLPTGSHVPPTLQTPLFMEFSAPASVLK</sequence>
<evidence type="ECO:0000256" key="1">
    <source>
        <dbReference type="ARBA" id="ARBA00004477"/>
    </source>
</evidence>
<evidence type="ECO:0000256" key="7">
    <source>
        <dbReference type="ARBA" id="ARBA00023136"/>
    </source>
</evidence>
<evidence type="ECO:0000256" key="3">
    <source>
        <dbReference type="ARBA" id="ARBA00020820"/>
    </source>
</evidence>
<dbReference type="GO" id="GO:0005789">
    <property type="term" value="C:endoplasmic reticulum membrane"/>
    <property type="evidence" value="ECO:0007669"/>
    <property type="project" value="UniProtKB-SubCell"/>
</dbReference>
<keyword evidence="4 9" id="KW-0812">Transmembrane</keyword>
<reference evidence="10 11" key="1">
    <citation type="journal article" date="2013" name="Curr. Biol.">
        <title>The Genome of the Foraminiferan Reticulomyxa filosa.</title>
        <authorList>
            <person name="Glockner G."/>
            <person name="Hulsmann N."/>
            <person name="Schleicher M."/>
            <person name="Noegel A.A."/>
            <person name="Eichinger L."/>
            <person name="Gallinger C."/>
            <person name="Pawlowski J."/>
            <person name="Sierra R."/>
            <person name="Euteneuer U."/>
            <person name="Pillet L."/>
            <person name="Moustafa A."/>
            <person name="Platzer M."/>
            <person name="Groth M."/>
            <person name="Szafranski K."/>
            <person name="Schliwa M."/>
        </authorList>
    </citation>
    <scope>NUCLEOTIDE SEQUENCE [LARGE SCALE GENOMIC DNA]</scope>
</reference>
<keyword evidence="11" id="KW-1185">Reference proteome</keyword>
<feature type="region of interest" description="Disordered" evidence="8">
    <location>
        <begin position="112"/>
        <end position="153"/>
    </location>
</feature>
<keyword evidence="7 9" id="KW-0472">Membrane</keyword>
<comment type="subcellular location">
    <subcellularLocation>
        <location evidence="1">Endoplasmic reticulum membrane</location>
        <topology evidence="1">Multi-pass membrane protein</topology>
    </subcellularLocation>
</comment>
<organism evidence="10 11">
    <name type="scientific">Reticulomyxa filosa</name>
    <dbReference type="NCBI Taxonomy" id="46433"/>
    <lineage>
        <taxon>Eukaryota</taxon>
        <taxon>Sar</taxon>
        <taxon>Rhizaria</taxon>
        <taxon>Retaria</taxon>
        <taxon>Foraminifera</taxon>
        <taxon>Monothalamids</taxon>
        <taxon>Reticulomyxidae</taxon>
        <taxon>Reticulomyxa</taxon>
    </lineage>
</organism>
<feature type="transmembrane region" description="Helical" evidence="9">
    <location>
        <begin position="226"/>
        <end position="245"/>
    </location>
</feature>